<dbReference type="Pfam" id="PF09119">
    <property type="entry name" value="SicP-binding"/>
    <property type="match status" value="1"/>
</dbReference>
<comment type="similarity">
    <text evidence="3">Belongs to the BopA/IcsB family.</text>
</comment>
<evidence type="ECO:0000256" key="5">
    <source>
        <dbReference type="ARBA" id="ARBA00015333"/>
    </source>
</evidence>
<accession>A0A2K4MUE4</accession>
<dbReference type="InterPro" id="IPR011070">
    <property type="entry name" value="Globular_prot_asu/bsu"/>
</dbReference>
<dbReference type="Gene3D" id="3.90.190.10">
    <property type="entry name" value="Protein tyrosine phosphatase superfamily"/>
    <property type="match status" value="1"/>
</dbReference>
<dbReference type="Gene3D" id="4.10.1330.10">
    <property type="entry name" value="non globular Virulence effector SptP domain"/>
    <property type="match status" value="1"/>
</dbReference>
<evidence type="ECO:0000256" key="6">
    <source>
        <dbReference type="ARBA" id="ARBA00022525"/>
    </source>
</evidence>
<dbReference type="PROSITE" id="PS50056">
    <property type="entry name" value="TYR_PHOSPHATASE_2"/>
    <property type="match status" value="1"/>
</dbReference>
<proteinExistence type="inferred from homology"/>
<evidence type="ECO:0000256" key="3">
    <source>
        <dbReference type="ARBA" id="ARBA00007876"/>
    </source>
</evidence>
<feature type="domain" description="Tyrosine-protein phosphatase" evidence="11">
    <location>
        <begin position="178"/>
        <end position="444"/>
    </location>
</feature>
<evidence type="ECO:0000259" key="11">
    <source>
        <dbReference type="PROSITE" id="PS50055"/>
    </source>
</evidence>
<organism evidence="13 14">
    <name type="scientific">Chromobacterium sinusclupearum</name>
    <dbReference type="NCBI Taxonomy" id="2077146"/>
    <lineage>
        <taxon>Bacteria</taxon>
        <taxon>Pseudomonadati</taxon>
        <taxon>Pseudomonadota</taxon>
        <taxon>Betaproteobacteria</taxon>
        <taxon>Neisseriales</taxon>
        <taxon>Chromobacteriaceae</taxon>
        <taxon>Chromobacterium</taxon>
    </lineage>
</organism>
<dbReference type="SMART" id="SM00194">
    <property type="entry name" value="PTPc"/>
    <property type="match status" value="1"/>
</dbReference>
<keyword evidence="8" id="KW-0904">Protein phosphatase</keyword>
<dbReference type="GO" id="GO:0004725">
    <property type="term" value="F:protein tyrosine phosphatase activity"/>
    <property type="evidence" value="ECO:0007669"/>
    <property type="project" value="UniProtKB-EC"/>
</dbReference>
<evidence type="ECO:0000256" key="4">
    <source>
        <dbReference type="ARBA" id="ARBA00013064"/>
    </source>
</evidence>
<dbReference type="SMART" id="SM00404">
    <property type="entry name" value="PTPc_motif"/>
    <property type="match status" value="1"/>
</dbReference>
<dbReference type="InterPro" id="IPR015203">
    <property type="entry name" value="SptP_N"/>
</dbReference>
<dbReference type="SUPFAM" id="SSF52799">
    <property type="entry name" value="(Phosphotyrosine protein) phosphatases II"/>
    <property type="match status" value="1"/>
</dbReference>
<dbReference type="PROSITE" id="PS00383">
    <property type="entry name" value="TYR_PHOSPHATASE_1"/>
    <property type="match status" value="1"/>
</dbReference>
<reference evidence="13 14" key="1">
    <citation type="submission" date="2018-01" db="EMBL/GenBank/DDBJ databases">
        <title>Genomic Sequence of Chromobacterium MWU13-2610 from wild cranberry bogs within the Cape Cod National Seashore.</title>
        <authorList>
            <person name="O'Hara-Hanley K."/>
            <person name="Soby S."/>
            <person name="Harrison A."/>
        </authorList>
    </citation>
    <scope>NUCLEOTIDE SEQUENCE [LARGE SCALE GENOMIC DNA]</scope>
    <source>
        <strain evidence="13 14">MWU13-2610</strain>
    </source>
</reference>
<dbReference type="Proteomes" id="UP000236416">
    <property type="component" value="Unassembled WGS sequence"/>
</dbReference>
<dbReference type="EMBL" id="PPTF01000002">
    <property type="protein sequence ID" value="POB00600.1"/>
    <property type="molecule type" value="Genomic_DNA"/>
</dbReference>
<evidence type="ECO:0000256" key="7">
    <source>
        <dbReference type="ARBA" id="ARBA00022801"/>
    </source>
</evidence>
<dbReference type="GO" id="GO:0005615">
    <property type="term" value="C:extracellular space"/>
    <property type="evidence" value="ECO:0007669"/>
    <property type="project" value="InterPro"/>
</dbReference>
<comment type="subcellular location">
    <subcellularLocation>
        <location evidence="2">Secreted</location>
    </subcellularLocation>
</comment>
<name>A0A2K4MUE4_9NEIS</name>
<evidence type="ECO:0000256" key="1">
    <source>
        <dbReference type="ARBA" id="ARBA00002556"/>
    </source>
</evidence>
<comment type="function">
    <text evidence="1">Plays a role in mediating bacterial evasion from the host autophagic pathway.</text>
</comment>
<feature type="domain" description="Tyrosine specific protein phosphatases" evidence="12">
    <location>
        <begin position="337"/>
        <end position="419"/>
    </location>
</feature>
<dbReference type="SUPFAM" id="SSF56568">
    <property type="entry name" value="Non-globular alpha+beta subunits of globular proteins"/>
    <property type="match status" value="1"/>
</dbReference>
<keyword evidence="14" id="KW-1185">Reference proteome</keyword>
<dbReference type="PROSITE" id="PS50055">
    <property type="entry name" value="TYR_PHOSPHATASE_PTP"/>
    <property type="match status" value="1"/>
</dbReference>
<dbReference type="PRINTS" id="PR01371">
    <property type="entry name" value="BACYPHPHTASE"/>
</dbReference>
<dbReference type="InterPro" id="IPR000387">
    <property type="entry name" value="Tyr_Pase_dom"/>
</dbReference>
<dbReference type="EC" id="3.1.3.48" evidence="4"/>
<feature type="region of interest" description="Disordered" evidence="10">
    <location>
        <begin position="135"/>
        <end position="156"/>
    </location>
</feature>
<dbReference type="Pfam" id="PF00102">
    <property type="entry name" value="Y_phosphatase"/>
    <property type="match status" value="1"/>
</dbReference>
<dbReference type="InterPro" id="IPR003546">
    <property type="entry name" value="Tyr_Pase_SptP/YopH"/>
</dbReference>
<dbReference type="InterPro" id="IPR029021">
    <property type="entry name" value="Prot-tyrosine_phosphatase-like"/>
</dbReference>
<dbReference type="InterPro" id="IPR044899">
    <property type="entry name" value="SptP_N_sf"/>
</dbReference>
<evidence type="ECO:0000313" key="13">
    <source>
        <dbReference type="EMBL" id="POB00600.1"/>
    </source>
</evidence>
<keyword evidence="7" id="KW-0378">Hydrolase</keyword>
<evidence type="ECO:0000256" key="2">
    <source>
        <dbReference type="ARBA" id="ARBA00004613"/>
    </source>
</evidence>
<dbReference type="InterPro" id="IPR000242">
    <property type="entry name" value="PTP_cat"/>
</dbReference>
<evidence type="ECO:0000256" key="9">
    <source>
        <dbReference type="ARBA" id="ARBA00023026"/>
    </source>
</evidence>
<evidence type="ECO:0000313" key="14">
    <source>
        <dbReference type="Proteomes" id="UP000236416"/>
    </source>
</evidence>
<sequence>MMALTLNTNYVSAVGPDQRLRTDQVQDQVRVHVAREGLGGRVLSWLGQLPLLRNLDAVRAHVQTIKMENQAALETFIQTLSPQYRDGALRDAGLDLNNPKPLTMRLIRQVEQSVERQQQAEPVHVSFAERQAQGRIPDATPPCQTVPSRAVSTPMAPAVPVDPQALLSELDKALGSVNRPAYAAPNSITHARFSPSSVPTAGATQVGQLAVNRIAIEGRPAALAGQYPQGSRAALGAHLRMLVEQGCSSLMVLAGHDQVGEGEGKLPPYFTEGRHTYDGVTVASKTPNGGRIDLDGLHAHRYDLTITMDGCEPFTLPALHVTNWRDHGTLKDAAQLEKLAQLAREVDKEGKALRAPIYANVAAPEALPMIHCRGGVGRTGTLIAAMELVKPDSKASLERIIADERATRNHRMAEDKGQREQLVELALRCGKQVLERSELLYANV</sequence>
<dbReference type="InterPro" id="IPR003595">
    <property type="entry name" value="Tyr_Pase_cat"/>
</dbReference>
<keyword evidence="6" id="KW-0964">Secreted</keyword>
<dbReference type="InterPro" id="IPR016130">
    <property type="entry name" value="Tyr_Pase_AS"/>
</dbReference>
<gene>
    <name evidence="13" type="ORF">C2134_00590</name>
</gene>
<feature type="compositionally biased region" description="Polar residues" evidence="10">
    <location>
        <begin position="142"/>
        <end position="151"/>
    </location>
</feature>
<evidence type="ECO:0000259" key="12">
    <source>
        <dbReference type="PROSITE" id="PS50056"/>
    </source>
</evidence>
<comment type="caution">
    <text evidence="13">The sequence shown here is derived from an EMBL/GenBank/DDBJ whole genome shotgun (WGS) entry which is preliminary data.</text>
</comment>
<dbReference type="AlphaFoldDB" id="A0A2K4MUE4"/>
<protein>
    <recommendedName>
        <fullName evidence="5">Effector protein BopA</fullName>
        <ecNumber evidence="4">3.1.3.48</ecNumber>
    </recommendedName>
</protein>
<evidence type="ECO:0000256" key="8">
    <source>
        <dbReference type="ARBA" id="ARBA00022912"/>
    </source>
</evidence>
<keyword evidence="9" id="KW-0843">Virulence</keyword>
<evidence type="ECO:0000256" key="10">
    <source>
        <dbReference type="SAM" id="MobiDB-lite"/>
    </source>
</evidence>